<evidence type="ECO:0000259" key="2">
    <source>
        <dbReference type="Pfam" id="PF04561"/>
    </source>
</evidence>
<protein>
    <recommendedName>
        <fullName evidence="6">Lamina-associated polypeptide 2 alpha C-terminal domain-containing protein</fullName>
    </recommendedName>
</protein>
<dbReference type="Pfam" id="PF04561">
    <property type="entry name" value="RNA_pol_Rpb2_2"/>
    <property type="match status" value="1"/>
</dbReference>
<feature type="region of interest" description="Disordered" evidence="1">
    <location>
        <begin position="53"/>
        <end position="73"/>
    </location>
</feature>
<dbReference type="InterPro" id="IPR037034">
    <property type="entry name" value="RNA_pol_Rpb2_2_sf"/>
</dbReference>
<dbReference type="Pfam" id="PF11560">
    <property type="entry name" value="LAP2alpha"/>
    <property type="match status" value="1"/>
</dbReference>
<evidence type="ECO:0000313" key="5">
    <source>
        <dbReference type="Proteomes" id="UP001176940"/>
    </source>
</evidence>
<dbReference type="EMBL" id="CAUEEQ010054473">
    <property type="protein sequence ID" value="CAJ0962152.1"/>
    <property type="molecule type" value="Genomic_DNA"/>
</dbReference>
<dbReference type="InterPro" id="IPR021623">
    <property type="entry name" value="LAP2alpha_C"/>
</dbReference>
<sequence length="377" mass="41002">MMEMVKPSLDEAFVIQEQNVALNFIGSRGAKPGVTKEKRIKYAKEVLQKEMLPHVGRTRPQSKFPPTAGAPPTTQALLALNEKSPAKSRAPSWDSTSAGKSAENASFPLFLPGDASTGPWDIVQKHRENPDKRFTAQKATEAKYPFSKDLMKELLLTPSVDPAVSRLASKTILSLTVHRSKTLLTVKLTTWLAQSLRPQEQHSCSPSFAATWVAKAMAAWAEVLTSTVHGSNLPPEAARLANQIAQAGDFVVNASIDAANCTVQASANAISIRRALWLRDWRADSASKKSLASLPYHAGRLFGEKLDQIISDATGGRKKFLPQQKPTRPFRMNNSFDSGPFVTTPVGHPLTLVRDGGEIEIPRSHTDLTVPGNPGMP</sequence>
<comment type="caution">
    <text evidence="4">The sequence shown here is derived from an EMBL/GenBank/DDBJ whole genome shotgun (WGS) entry which is preliminary data.</text>
</comment>
<proteinExistence type="predicted"/>
<evidence type="ECO:0000256" key="1">
    <source>
        <dbReference type="SAM" id="MobiDB-lite"/>
    </source>
</evidence>
<organism evidence="4 5">
    <name type="scientific">Ranitomeya imitator</name>
    <name type="common">mimic poison frog</name>
    <dbReference type="NCBI Taxonomy" id="111125"/>
    <lineage>
        <taxon>Eukaryota</taxon>
        <taxon>Metazoa</taxon>
        <taxon>Chordata</taxon>
        <taxon>Craniata</taxon>
        <taxon>Vertebrata</taxon>
        <taxon>Euteleostomi</taxon>
        <taxon>Amphibia</taxon>
        <taxon>Batrachia</taxon>
        <taxon>Anura</taxon>
        <taxon>Neobatrachia</taxon>
        <taxon>Hyloidea</taxon>
        <taxon>Dendrobatidae</taxon>
        <taxon>Dendrobatinae</taxon>
        <taxon>Ranitomeya</taxon>
    </lineage>
</organism>
<reference evidence="4" key="1">
    <citation type="submission" date="2023-07" db="EMBL/GenBank/DDBJ databases">
        <authorList>
            <person name="Stuckert A."/>
        </authorList>
    </citation>
    <scope>NUCLEOTIDE SEQUENCE</scope>
</reference>
<dbReference type="InterPro" id="IPR007642">
    <property type="entry name" value="RNA_pol_Rpb2_2"/>
</dbReference>
<dbReference type="Proteomes" id="UP001176940">
    <property type="component" value="Unassembled WGS sequence"/>
</dbReference>
<keyword evidence="5" id="KW-1185">Reference proteome</keyword>
<feature type="domain" description="Lamina-associated polypeptide 2 alpha C-terminal" evidence="3">
    <location>
        <begin position="142"/>
        <end position="311"/>
    </location>
</feature>
<feature type="region of interest" description="Disordered" evidence="1">
    <location>
        <begin position="317"/>
        <end position="338"/>
    </location>
</feature>
<dbReference type="Gene3D" id="1.10.287.3160">
    <property type="match status" value="1"/>
</dbReference>
<gene>
    <name evidence="4" type="ORF">RIMI_LOCUS18100691</name>
</gene>
<evidence type="ECO:0008006" key="6">
    <source>
        <dbReference type="Google" id="ProtNLM"/>
    </source>
</evidence>
<feature type="domain" description="RNA polymerase Rpb2" evidence="2">
    <location>
        <begin position="1"/>
        <end position="60"/>
    </location>
</feature>
<accession>A0ABN9MCR3</accession>
<dbReference type="Gene3D" id="3.90.1110.10">
    <property type="entry name" value="RNA polymerase Rpb2, domain 2"/>
    <property type="match status" value="1"/>
</dbReference>
<evidence type="ECO:0000313" key="4">
    <source>
        <dbReference type="EMBL" id="CAJ0962152.1"/>
    </source>
</evidence>
<evidence type="ECO:0000259" key="3">
    <source>
        <dbReference type="Pfam" id="PF11560"/>
    </source>
</evidence>
<name>A0ABN9MCR3_9NEOB</name>